<feature type="coiled-coil region" evidence="1">
    <location>
        <begin position="249"/>
        <end position="283"/>
    </location>
</feature>
<dbReference type="GO" id="GO:0031267">
    <property type="term" value="F:small GTPase binding"/>
    <property type="evidence" value="ECO:0007669"/>
    <property type="project" value="TreeGrafter"/>
</dbReference>
<organism evidence="2">
    <name type="scientific">Oikopleura dioica</name>
    <name type="common">Tunicate</name>
    <dbReference type="NCBI Taxonomy" id="34765"/>
    <lineage>
        <taxon>Eukaryota</taxon>
        <taxon>Metazoa</taxon>
        <taxon>Chordata</taxon>
        <taxon>Tunicata</taxon>
        <taxon>Appendicularia</taxon>
        <taxon>Copelata</taxon>
        <taxon>Oikopleuridae</taxon>
        <taxon>Oikopleura</taxon>
    </lineage>
</organism>
<sequence>KFPLSLVYHVIDWFLLEGPNVIYRLSLAMLRTWRRDLLSYDFEGVLRFFRVHLPRQFLDEASVISLINAAKQEKLSEKKEKILRTEWEKAQDARETPAQRLERENKRLHTKVLRLDFESDLLVQNMIEKENTAQKQIDKQTDDFKKMGRELDALRLQLQEIKRERDSFSHQVENFKEENEELKELWRKEVLRRDTDASELRNDILRKNALIADLTALNERNKQNGDCGVSLSCSSESRSISDGAVELELAQTKVRLVEIQCKNQDLEHTIQELKKSLADSRNTWINKLQARALNSVKK</sequence>
<feature type="non-terminal residue" evidence="2">
    <location>
        <position position="1"/>
    </location>
</feature>
<dbReference type="Gene3D" id="1.10.472.80">
    <property type="entry name" value="Ypt/Rab-GAP domain of gyp1p, domain 3"/>
    <property type="match status" value="1"/>
</dbReference>
<evidence type="ECO:0008006" key="3">
    <source>
        <dbReference type="Google" id="ProtNLM"/>
    </source>
</evidence>
<dbReference type="AlphaFoldDB" id="E4YMV7"/>
<dbReference type="EMBL" id="FN654844">
    <property type="protein sequence ID" value="CBY36816.1"/>
    <property type="molecule type" value="Genomic_DNA"/>
</dbReference>
<keyword evidence="1" id="KW-0175">Coiled coil</keyword>
<gene>
    <name evidence="2" type="ORF">GSOID_T00029854001</name>
</gene>
<dbReference type="PANTHER" id="PTHR47219:SF9">
    <property type="entry name" value="GTPASE ACTIVATING PROTEIN AND CENTROSOME-ASSOCIATED, ISOFORM B"/>
    <property type="match status" value="1"/>
</dbReference>
<dbReference type="Proteomes" id="UP000011014">
    <property type="component" value="Unassembled WGS sequence"/>
</dbReference>
<accession>E4YMV7</accession>
<dbReference type="SUPFAM" id="SSF47923">
    <property type="entry name" value="Ypt/Rab-GAP domain of gyp1p"/>
    <property type="match status" value="1"/>
</dbReference>
<proteinExistence type="predicted"/>
<dbReference type="PANTHER" id="PTHR47219">
    <property type="entry name" value="RAB GTPASE-ACTIVATING PROTEIN 1-LIKE"/>
    <property type="match status" value="1"/>
</dbReference>
<dbReference type="InterPro" id="IPR050302">
    <property type="entry name" value="Rab_GAP_TBC_domain"/>
</dbReference>
<name>E4YMV7_OIKDI</name>
<protein>
    <recommendedName>
        <fullName evidence="3">Rab-GAP TBC domain-containing protein</fullName>
    </recommendedName>
</protein>
<dbReference type="InterPro" id="IPR035969">
    <property type="entry name" value="Rab-GAP_TBC_sf"/>
</dbReference>
<dbReference type="GO" id="GO:0005096">
    <property type="term" value="F:GTPase activator activity"/>
    <property type="evidence" value="ECO:0007669"/>
    <property type="project" value="TreeGrafter"/>
</dbReference>
<reference evidence="2" key="1">
    <citation type="journal article" date="2010" name="Science">
        <title>Plasticity of animal genome architecture unmasked by rapid evolution of a pelagic tunicate.</title>
        <authorList>
            <person name="Denoeud F."/>
            <person name="Henriet S."/>
            <person name="Mungpakdee S."/>
            <person name="Aury J.M."/>
            <person name="Da Silva C."/>
            <person name="Brinkmann H."/>
            <person name="Mikhaleva J."/>
            <person name="Olsen L.C."/>
            <person name="Jubin C."/>
            <person name="Canestro C."/>
            <person name="Bouquet J.M."/>
            <person name="Danks G."/>
            <person name="Poulain J."/>
            <person name="Campsteijn C."/>
            <person name="Adamski M."/>
            <person name="Cross I."/>
            <person name="Yadetie F."/>
            <person name="Muffato M."/>
            <person name="Louis A."/>
            <person name="Butcher S."/>
            <person name="Tsagkogeorga G."/>
            <person name="Konrad A."/>
            <person name="Singh S."/>
            <person name="Jensen M.F."/>
            <person name="Cong E.H."/>
            <person name="Eikeseth-Otteraa H."/>
            <person name="Noel B."/>
            <person name="Anthouard V."/>
            <person name="Porcel B.M."/>
            <person name="Kachouri-Lafond R."/>
            <person name="Nishino A."/>
            <person name="Ugolini M."/>
            <person name="Chourrout P."/>
            <person name="Nishida H."/>
            <person name="Aasland R."/>
            <person name="Huzurbazar S."/>
            <person name="Westhof E."/>
            <person name="Delsuc F."/>
            <person name="Lehrach H."/>
            <person name="Reinhardt R."/>
            <person name="Weissenbach J."/>
            <person name="Roy S.W."/>
            <person name="Artiguenave F."/>
            <person name="Postlethwait J.H."/>
            <person name="Manak J.R."/>
            <person name="Thompson E.M."/>
            <person name="Jaillon O."/>
            <person name="Du Pasquier L."/>
            <person name="Boudinot P."/>
            <person name="Liberles D.A."/>
            <person name="Volff J.N."/>
            <person name="Philippe H."/>
            <person name="Lenhard B."/>
            <person name="Roest Crollius H."/>
            <person name="Wincker P."/>
            <person name="Chourrout D."/>
        </authorList>
    </citation>
    <scope>NUCLEOTIDE SEQUENCE [LARGE SCALE GENOMIC DNA]</scope>
</reference>
<evidence type="ECO:0000313" key="2">
    <source>
        <dbReference type="EMBL" id="CBY36816.1"/>
    </source>
</evidence>
<feature type="coiled-coil region" evidence="1">
    <location>
        <begin position="98"/>
        <end position="185"/>
    </location>
</feature>
<evidence type="ECO:0000256" key="1">
    <source>
        <dbReference type="SAM" id="Coils"/>
    </source>
</evidence>